<dbReference type="InterPro" id="IPR050407">
    <property type="entry name" value="Geranylgeranyl_reductase"/>
</dbReference>
<evidence type="ECO:0000313" key="2">
    <source>
        <dbReference type="EMBL" id="HEW64213.1"/>
    </source>
</evidence>
<dbReference type="PANTHER" id="PTHR42685:SF21">
    <property type="entry name" value="DEHYDROGENASE (FLAVOPROTEIN)-LIKE PROTEIN"/>
    <property type="match status" value="1"/>
</dbReference>
<dbReference type="AlphaFoldDB" id="A0A7C2ZQ83"/>
<keyword evidence="1" id="KW-0472">Membrane</keyword>
<organism evidence="2">
    <name type="scientific">Fervidicoccus fontis</name>
    <dbReference type="NCBI Taxonomy" id="683846"/>
    <lineage>
        <taxon>Archaea</taxon>
        <taxon>Thermoproteota</taxon>
        <taxon>Thermoprotei</taxon>
        <taxon>Fervidicoccales</taxon>
        <taxon>Fervidicoccaceae</taxon>
        <taxon>Fervidicoccus</taxon>
    </lineage>
</organism>
<comment type="caution">
    <text evidence="2">The sequence shown here is derived from an EMBL/GenBank/DDBJ whole genome shotgun (WGS) entry which is preliminary data.</text>
</comment>
<gene>
    <name evidence="2" type="ORF">ENO39_04065</name>
</gene>
<proteinExistence type="predicted"/>
<dbReference type="Pfam" id="PF13450">
    <property type="entry name" value="NAD_binding_8"/>
    <property type="match status" value="1"/>
</dbReference>
<dbReference type="SUPFAM" id="SSF51905">
    <property type="entry name" value="FAD/NAD(P)-binding domain"/>
    <property type="match status" value="1"/>
</dbReference>
<dbReference type="InterPro" id="IPR036188">
    <property type="entry name" value="FAD/NAD-bd_sf"/>
</dbReference>
<keyword evidence="1" id="KW-1133">Transmembrane helix</keyword>
<dbReference type="PANTHER" id="PTHR42685">
    <property type="entry name" value="GERANYLGERANYL DIPHOSPHATE REDUCTASE"/>
    <property type="match status" value="1"/>
</dbReference>
<dbReference type="Proteomes" id="UP000886076">
    <property type="component" value="Unassembled WGS sequence"/>
</dbReference>
<name>A0A7C2ZQ83_9CREN</name>
<dbReference type="EMBL" id="DSFH01000055">
    <property type="protein sequence ID" value="HEW64213.1"/>
    <property type="molecule type" value="Genomic_DNA"/>
</dbReference>
<reference evidence="2" key="1">
    <citation type="journal article" date="2020" name="mSystems">
        <title>Genome- and Community-Level Interaction Insights into Carbon Utilization and Element Cycling Functions of Hydrothermarchaeota in Hydrothermal Sediment.</title>
        <authorList>
            <person name="Zhou Z."/>
            <person name="Liu Y."/>
            <person name="Xu W."/>
            <person name="Pan J."/>
            <person name="Luo Z.H."/>
            <person name="Li M."/>
        </authorList>
    </citation>
    <scope>NUCLEOTIDE SEQUENCE [LARGE SCALE GENOMIC DNA]</scope>
    <source>
        <strain evidence="2">SpSt-1261</strain>
    </source>
</reference>
<evidence type="ECO:0000256" key="1">
    <source>
        <dbReference type="SAM" id="Phobius"/>
    </source>
</evidence>
<sequence>MAFARRRIKKNYNIQELKRFSIKVYFLKTGVIGGGISGLLTSIRLSESGCNVYLYEEHTEVGLPEHCTGIVSKKTLKMMNAPIDECIKKEFTEIAFFNSKGESIKLKLNEPIFSIDRVCLEKKLLKIAEGLGVNVYLKTKVALVDHDRFYNFSTKKIEDFNNIVLAWGNSIQQNPPPFLHKRTSQIIGINRLIEIEGNIKEENYISVYFNHYLSPGFFSWKVPLNRGTFILGLGSLDPKKIPLSLNKFENELFGNNRIKIVKSYGGVINVSLPEAVAFPKKVIAIGDALGMSKPLSGGGIYGISKALNFDVTRINCEDVFEKIKSNIFNVLRELKKQERISRVFHNPSNQELLDETISFISKNYSIISSKAIDYDEHQNFILFPIFSPKLFLTMSLKLIRDKEYRKKLKKAIYSDLLD</sequence>
<feature type="transmembrane region" description="Helical" evidence="1">
    <location>
        <begin position="20"/>
        <end position="40"/>
    </location>
</feature>
<keyword evidence="1" id="KW-0812">Transmembrane</keyword>
<protein>
    <submittedName>
        <fullName evidence="2">NAD(P)/FAD-dependent oxidoreductase</fullName>
    </submittedName>
</protein>
<accession>A0A7C2ZQ83</accession>
<dbReference type="Gene3D" id="3.50.50.60">
    <property type="entry name" value="FAD/NAD(P)-binding domain"/>
    <property type="match status" value="1"/>
</dbReference>